<gene>
    <name evidence="2" type="ORF">BIW12_05980</name>
</gene>
<feature type="transmembrane region" description="Helical" evidence="1">
    <location>
        <begin position="104"/>
        <end position="124"/>
    </location>
</feature>
<evidence type="ECO:0000256" key="1">
    <source>
        <dbReference type="SAM" id="Phobius"/>
    </source>
</evidence>
<dbReference type="STRING" id="1306519.BIW12_05980"/>
<proteinExistence type="predicted"/>
<dbReference type="Pfam" id="PF05987">
    <property type="entry name" value="DUF898"/>
    <property type="match status" value="2"/>
</dbReference>
<reference evidence="2 3" key="1">
    <citation type="submission" date="2016-10" db="EMBL/GenBank/DDBJ databases">
        <title>Complete Genome Sequence of Flavobacterium sp. PK15.</title>
        <authorList>
            <person name="Ekwe A."/>
            <person name="Kim S.B."/>
        </authorList>
    </citation>
    <scope>NUCLEOTIDE SEQUENCE [LARGE SCALE GENOMIC DNA]</scope>
    <source>
        <strain evidence="2 3">PK15</strain>
    </source>
</reference>
<keyword evidence="1" id="KW-1133">Transmembrane helix</keyword>
<dbReference type="Proteomes" id="UP000178198">
    <property type="component" value="Chromosome"/>
</dbReference>
<evidence type="ECO:0008006" key="4">
    <source>
        <dbReference type="Google" id="ProtNLM"/>
    </source>
</evidence>
<dbReference type="OrthoDB" id="637345at2"/>
<keyword evidence="1" id="KW-0472">Membrane</keyword>
<feature type="transmembrane region" description="Helical" evidence="1">
    <location>
        <begin position="22"/>
        <end position="43"/>
    </location>
</feature>
<feature type="transmembrane region" description="Helical" evidence="1">
    <location>
        <begin position="79"/>
        <end position="98"/>
    </location>
</feature>
<dbReference type="InterPro" id="IPR010295">
    <property type="entry name" value="DUF898"/>
</dbReference>
<protein>
    <recommendedName>
        <fullName evidence="4">DUF898 domain-containing protein</fullName>
    </recommendedName>
</protein>
<feature type="transmembrane region" description="Helical" evidence="1">
    <location>
        <begin position="249"/>
        <end position="271"/>
    </location>
</feature>
<sequence length="319" mass="36752">MEESLEKRVEYSLNYNGKGSDFFGIIMVNWLLTVITLGFYYPWAKAKQLQYIYNSTSLNEDSFAFHGTGKEMFKGFLKAILIFSILYGVLIFCVLQQMPGTGVLIFYIGLVAILPIAIHGSYRYRMSRSSWRGIRFGYRGDRKEFTLLFFKWIFFTIITLGVYGPWMAMNMRNYLLGNVRFGDVEFQYDGDGGEYFALNIKGYLLTIVTLGVYSFWWQKELFEYYVNNLSLKRGDAKIYLNSKATAGGFFQLIVTNILLLVFTLGLGYAWVATRTIKFILENIEAEGNINLDALTQTEENYKDATGEDLSDFLNLDTIM</sequence>
<feature type="transmembrane region" description="Helical" evidence="1">
    <location>
        <begin position="145"/>
        <end position="166"/>
    </location>
</feature>
<name>A0A1D9P8W6_9FLAO</name>
<dbReference type="KEGG" id="fcm:BIW12_05980"/>
<evidence type="ECO:0000313" key="3">
    <source>
        <dbReference type="Proteomes" id="UP000178198"/>
    </source>
</evidence>
<keyword evidence="1" id="KW-0812">Transmembrane</keyword>
<dbReference type="EMBL" id="CP017774">
    <property type="protein sequence ID" value="AOZ99020.1"/>
    <property type="molecule type" value="Genomic_DNA"/>
</dbReference>
<dbReference type="AlphaFoldDB" id="A0A1D9P8W6"/>
<evidence type="ECO:0000313" key="2">
    <source>
        <dbReference type="EMBL" id="AOZ99020.1"/>
    </source>
</evidence>
<dbReference type="RefSeq" id="WP_071184265.1">
    <property type="nucleotide sequence ID" value="NZ_CP017774.1"/>
</dbReference>
<accession>A0A1D9P8W6</accession>
<keyword evidence="3" id="KW-1185">Reference proteome</keyword>
<organism evidence="2 3">
    <name type="scientific">Flavobacterium commune</name>
    <dbReference type="NCBI Taxonomy" id="1306519"/>
    <lineage>
        <taxon>Bacteria</taxon>
        <taxon>Pseudomonadati</taxon>
        <taxon>Bacteroidota</taxon>
        <taxon>Flavobacteriia</taxon>
        <taxon>Flavobacteriales</taxon>
        <taxon>Flavobacteriaceae</taxon>
        <taxon>Flavobacterium</taxon>
    </lineage>
</organism>